<reference evidence="3" key="1">
    <citation type="submission" date="2025-08" db="UniProtKB">
        <authorList>
            <consortium name="RefSeq"/>
        </authorList>
    </citation>
    <scope>IDENTIFICATION</scope>
</reference>
<dbReference type="InterPro" id="IPR001680">
    <property type="entry name" value="WD40_rpt"/>
</dbReference>
<dbReference type="SUPFAM" id="SSF50978">
    <property type="entry name" value="WD40 repeat-like"/>
    <property type="match status" value="1"/>
</dbReference>
<dbReference type="SUPFAM" id="SSF52972">
    <property type="entry name" value="ITPase-like"/>
    <property type="match status" value="1"/>
</dbReference>
<organism evidence="2 3">
    <name type="scientific">Diaphorina citri</name>
    <name type="common">Asian citrus psyllid</name>
    <dbReference type="NCBI Taxonomy" id="121845"/>
    <lineage>
        <taxon>Eukaryota</taxon>
        <taxon>Metazoa</taxon>
        <taxon>Ecdysozoa</taxon>
        <taxon>Arthropoda</taxon>
        <taxon>Hexapoda</taxon>
        <taxon>Insecta</taxon>
        <taxon>Pterygota</taxon>
        <taxon>Neoptera</taxon>
        <taxon>Paraneoptera</taxon>
        <taxon>Hemiptera</taxon>
        <taxon>Sternorrhyncha</taxon>
        <taxon>Psylloidea</taxon>
        <taxon>Psyllidae</taxon>
        <taxon>Diaphorininae</taxon>
        <taxon>Diaphorina</taxon>
    </lineage>
</organism>
<proteinExistence type="predicted"/>
<dbReference type="PANTHER" id="PTHR19879:SF1">
    <property type="entry name" value="CANNONBALL-RELATED"/>
    <property type="match status" value="1"/>
</dbReference>
<dbReference type="GO" id="GO:0016251">
    <property type="term" value="F:RNA polymerase II general transcription initiation factor activity"/>
    <property type="evidence" value="ECO:0007669"/>
    <property type="project" value="TreeGrafter"/>
</dbReference>
<dbReference type="SMART" id="SM00320">
    <property type="entry name" value="WD40"/>
    <property type="match status" value="4"/>
</dbReference>
<feature type="repeat" description="WD" evidence="1">
    <location>
        <begin position="68"/>
        <end position="97"/>
    </location>
</feature>
<dbReference type="RefSeq" id="XP_026685021.1">
    <property type="nucleotide sequence ID" value="XM_026829220.1"/>
</dbReference>
<dbReference type="PaxDb" id="121845-A0A3Q0J9B4"/>
<keyword evidence="2" id="KW-1185">Reference proteome</keyword>
<name>A0A3Q0J9B4_DIACI</name>
<feature type="repeat" description="WD" evidence="1">
    <location>
        <begin position="98"/>
        <end position="139"/>
    </location>
</feature>
<dbReference type="Gene3D" id="3.90.950.10">
    <property type="match status" value="1"/>
</dbReference>
<dbReference type="GO" id="GO:0006367">
    <property type="term" value="P:transcription initiation at RNA polymerase II promoter"/>
    <property type="evidence" value="ECO:0007669"/>
    <property type="project" value="TreeGrafter"/>
</dbReference>
<dbReference type="PANTHER" id="PTHR19879">
    <property type="entry name" value="TRANSCRIPTION INITIATION FACTOR TFIID"/>
    <property type="match status" value="1"/>
</dbReference>
<protein>
    <submittedName>
        <fullName evidence="3">Transcription initiation factor TFIID subunit 5-like</fullName>
    </submittedName>
</protein>
<evidence type="ECO:0000256" key="1">
    <source>
        <dbReference type="PROSITE-ProRule" id="PRU00221"/>
    </source>
</evidence>
<dbReference type="InterPro" id="IPR036322">
    <property type="entry name" value="WD40_repeat_dom_sf"/>
</dbReference>
<dbReference type="InterPro" id="IPR029001">
    <property type="entry name" value="ITPase-like_fam"/>
</dbReference>
<evidence type="ECO:0000313" key="2">
    <source>
        <dbReference type="Proteomes" id="UP000079169"/>
    </source>
</evidence>
<dbReference type="GO" id="GO:0005669">
    <property type="term" value="C:transcription factor TFIID complex"/>
    <property type="evidence" value="ECO:0007669"/>
    <property type="project" value="TreeGrafter"/>
</dbReference>
<dbReference type="Pfam" id="PF00400">
    <property type="entry name" value="WD40"/>
    <property type="match status" value="4"/>
</dbReference>
<dbReference type="InterPro" id="IPR015943">
    <property type="entry name" value="WD40/YVTN_repeat-like_dom_sf"/>
</dbReference>
<sequence>MMPPDWNRFRMEDTPLLKSDGMHMNVYGNKGAVHDVSFVPDSKYFLSVSSDNYMRAYSLDTYNCCARFHPKITYIGTGSYDKAVRLWSITDGASVRVFSDHVSPVLSIAFSPCGKYLASGGEDGLVLTHELTTGRVISRFHLQEHEPVTSLVWSVTGETLVTGSLTGTVQFYGWPSASKIGIGVYPRCAAQPVGFEAATLAANSRVRTLREMHEIVGPVVVVESFIVEIRPDKWYEANLIVLDDDLKECNLETYSQMIPVPSGIVEENPLISKCV</sequence>
<dbReference type="PROSITE" id="PS50082">
    <property type="entry name" value="WD_REPEATS_2"/>
    <property type="match status" value="3"/>
</dbReference>
<gene>
    <name evidence="3" type="primary">LOC108253392</name>
</gene>
<dbReference type="GeneID" id="108253392"/>
<keyword evidence="1" id="KW-0853">WD repeat</keyword>
<dbReference type="AlphaFoldDB" id="A0A3Q0J9B4"/>
<evidence type="ECO:0000313" key="3">
    <source>
        <dbReference type="RefSeq" id="XP_026685021.1"/>
    </source>
</evidence>
<dbReference type="Proteomes" id="UP000079169">
    <property type="component" value="Unplaced"/>
</dbReference>
<dbReference type="STRING" id="121845.A0A3Q0J9B4"/>
<feature type="repeat" description="WD" evidence="1">
    <location>
        <begin position="26"/>
        <end position="61"/>
    </location>
</feature>
<dbReference type="KEGG" id="dci:108253392"/>
<accession>A0A3Q0J9B4</accession>
<dbReference type="Gene3D" id="2.130.10.10">
    <property type="entry name" value="YVTN repeat-like/Quinoprotein amine dehydrogenase"/>
    <property type="match status" value="2"/>
</dbReference>